<dbReference type="AlphaFoldDB" id="A0A7W7ZK34"/>
<keyword evidence="3" id="KW-1185">Reference proteome</keyword>
<sequence>MRSLLLALAIDLCAVAGLWAQTTPELVRRTPESEAKKQQADRRVTLDIQATDLAGKPVGGLNAGDFTLLDQGEARPLTSLHEINGPDSRPVEAVLVVDAMNSIFEDVGFIRDGVDSFLRRDAGHLPLPVSIVFVADTGVKVIKASTDGVGLANDFKKLQTPNKVLGSEQGIGGAMDRAQRSLHALQMLSAYEVTKPGRKLVIWLGPGWPLLAGARSGSPSKENQNRYYGSIVDITTAVRRAHMTLYSVAPLNLSHGDPQSAFLFQSYLKGVTSPAQADSPQLGVQVLAIHSGGLALYKSGDLVSQIGRCLADANGYYEATFDAAAGEPLGQYRALEMRVISRPGITVRTNTAYYAGPPQSTTGSAISSSDIPQAPLRAQTRLVTLDVTILDSGGLPVTGLKADDFKLQDAGRLQKVAHFEEHVAVEGRRSPQSLSATLVDNMAASNKPPDGTLWNVIAVDLINTPKEDRGHLQDQLEAFAKLMPPGTPVALVSMADGIKVLSPFLAGQSELLSSLKKGLGPLDVGGPANIVERGEIAETIDAEHLDSLQQKANIDVERQAQRAQMTLEDFGFIAKWLGAYAGKKNVFWLSSGFPIEAKPLGSAIYNSLAASTKGQQLPMQDETDQQLEAARVAIYPLDVRGGAVADIEGETSADTTGACRTCFSKDSDLKIGQRSEMLEIAHATGGVATFSGNLTKSLLQGVQQSQSYYTLSYTPDDKSWDGAYHRFEVAVERPRVRMIYRQGYYARNAHAKQPPTAAEFRDALSPSVPSATSLLFNVKSLSINESAEFQYVIDPSTVQFTQGTDGKLQADLDCAILEFDTRGKAVEKSLIRLSYSRDLAQQTSSSAETIAARQSIALKPGATVLVFGIRDRSTGEFGTLKLTIPAH</sequence>
<feature type="signal peptide" evidence="1">
    <location>
        <begin position="1"/>
        <end position="20"/>
    </location>
</feature>
<comment type="caution">
    <text evidence="2">The sequence shown here is derived from an EMBL/GenBank/DDBJ whole genome shotgun (WGS) entry which is preliminary data.</text>
</comment>
<dbReference type="RefSeq" id="WP_184224268.1">
    <property type="nucleotide sequence ID" value="NZ_JACHIP010000040.1"/>
</dbReference>
<dbReference type="NCBIfam" id="TIGR03436">
    <property type="entry name" value="acidobact_VWFA"/>
    <property type="match status" value="2"/>
</dbReference>
<protein>
    <submittedName>
        <fullName evidence="2">VWFA-related protein</fullName>
    </submittedName>
</protein>
<name>A0A7W7ZK34_9BACT</name>
<evidence type="ECO:0000313" key="2">
    <source>
        <dbReference type="EMBL" id="MBB5061395.1"/>
    </source>
</evidence>
<evidence type="ECO:0000313" key="3">
    <source>
        <dbReference type="Proteomes" id="UP000540989"/>
    </source>
</evidence>
<organism evidence="2 3">
    <name type="scientific">Granulicella aggregans</name>
    <dbReference type="NCBI Taxonomy" id="474949"/>
    <lineage>
        <taxon>Bacteria</taxon>
        <taxon>Pseudomonadati</taxon>
        <taxon>Acidobacteriota</taxon>
        <taxon>Terriglobia</taxon>
        <taxon>Terriglobales</taxon>
        <taxon>Acidobacteriaceae</taxon>
        <taxon>Granulicella</taxon>
    </lineage>
</organism>
<gene>
    <name evidence="2" type="ORF">HDF16_006131</name>
</gene>
<dbReference type="Proteomes" id="UP000540989">
    <property type="component" value="Unassembled WGS sequence"/>
</dbReference>
<feature type="chain" id="PRO_5031484553" evidence="1">
    <location>
        <begin position="21"/>
        <end position="887"/>
    </location>
</feature>
<dbReference type="EMBL" id="JACHIP010000040">
    <property type="protein sequence ID" value="MBB5061395.1"/>
    <property type="molecule type" value="Genomic_DNA"/>
</dbReference>
<evidence type="ECO:0000256" key="1">
    <source>
        <dbReference type="SAM" id="SignalP"/>
    </source>
</evidence>
<accession>A0A7W7ZK34</accession>
<dbReference type="InterPro" id="IPR017802">
    <property type="entry name" value="VWFA-rel_acidobac-type"/>
</dbReference>
<keyword evidence="1" id="KW-0732">Signal</keyword>
<proteinExistence type="predicted"/>
<reference evidence="2 3" key="1">
    <citation type="submission" date="2020-08" db="EMBL/GenBank/DDBJ databases">
        <title>Genomic Encyclopedia of Type Strains, Phase IV (KMG-V): Genome sequencing to study the core and pangenomes of soil and plant-associated prokaryotes.</title>
        <authorList>
            <person name="Whitman W."/>
        </authorList>
    </citation>
    <scope>NUCLEOTIDE SEQUENCE [LARGE SCALE GENOMIC DNA]</scope>
    <source>
        <strain evidence="2 3">M8UP14</strain>
    </source>
</reference>